<evidence type="ECO:0000313" key="10">
    <source>
        <dbReference type="EMBL" id="ODM15603.1"/>
    </source>
</evidence>
<dbReference type="GO" id="GO:0003712">
    <property type="term" value="F:transcription coregulator activity"/>
    <property type="evidence" value="ECO:0007669"/>
    <property type="project" value="InterPro"/>
</dbReference>
<evidence type="ECO:0000256" key="3">
    <source>
        <dbReference type="ARBA" id="ARBA00019610"/>
    </source>
</evidence>
<keyword evidence="4 8" id="KW-0805">Transcription regulation</keyword>
<dbReference type="STRING" id="573508.A0A1E3B3T4"/>
<feature type="region of interest" description="Disordered" evidence="9">
    <location>
        <begin position="1"/>
        <end position="31"/>
    </location>
</feature>
<reference evidence="10 11" key="1">
    <citation type="journal article" date="2016" name="BMC Genomics">
        <title>Comparative genomic and transcriptomic analyses of the Fuzhuan brick tea-fermentation fungus Aspergillus cristatus.</title>
        <authorList>
            <person name="Ge Y."/>
            <person name="Wang Y."/>
            <person name="Liu Y."/>
            <person name="Tan Y."/>
            <person name="Ren X."/>
            <person name="Zhang X."/>
            <person name="Hyde K.D."/>
            <person name="Liu Y."/>
            <person name="Liu Z."/>
        </authorList>
    </citation>
    <scope>NUCLEOTIDE SEQUENCE [LARGE SCALE GENOMIC DNA]</scope>
    <source>
        <strain evidence="10 11">GZAAS20.1005</strain>
    </source>
</reference>
<dbReference type="PANTHER" id="PTHR13114:SF7">
    <property type="entry name" value="MEDIATOR OF RNA POLYMERASE II TRANSCRIPTION SUBUNIT 17"/>
    <property type="match status" value="1"/>
</dbReference>
<comment type="similarity">
    <text evidence="2 8">Belongs to the Mediator complex subunit 17 family.</text>
</comment>
<dbReference type="GO" id="GO:0070847">
    <property type="term" value="C:core mediator complex"/>
    <property type="evidence" value="ECO:0007669"/>
    <property type="project" value="TreeGrafter"/>
</dbReference>
<dbReference type="InterPro" id="IPR019313">
    <property type="entry name" value="Mediator_Med17"/>
</dbReference>
<evidence type="ECO:0000256" key="5">
    <source>
        <dbReference type="ARBA" id="ARBA00023163"/>
    </source>
</evidence>
<dbReference type="GO" id="GO:0006357">
    <property type="term" value="P:regulation of transcription by RNA polymerase II"/>
    <property type="evidence" value="ECO:0007669"/>
    <property type="project" value="InterPro"/>
</dbReference>
<comment type="subunit">
    <text evidence="8">Component of the Mediator complex.</text>
</comment>
<proteinExistence type="inferred from homology"/>
<dbReference type="Proteomes" id="UP000094569">
    <property type="component" value="Unassembled WGS sequence"/>
</dbReference>
<feature type="region of interest" description="Disordered" evidence="9">
    <location>
        <begin position="55"/>
        <end position="85"/>
    </location>
</feature>
<evidence type="ECO:0000256" key="9">
    <source>
        <dbReference type="SAM" id="MobiDB-lite"/>
    </source>
</evidence>
<organism evidence="10 11">
    <name type="scientific">Aspergillus cristatus</name>
    <name type="common">Chinese Fuzhuan brick tea-fermentation fungus</name>
    <name type="synonym">Eurotium cristatum</name>
    <dbReference type="NCBI Taxonomy" id="573508"/>
    <lineage>
        <taxon>Eukaryota</taxon>
        <taxon>Fungi</taxon>
        <taxon>Dikarya</taxon>
        <taxon>Ascomycota</taxon>
        <taxon>Pezizomycotina</taxon>
        <taxon>Eurotiomycetes</taxon>
        <taxon>Eurotiomycetidae</taxon>
        <taxon>Eurotiales</taxon>
        <taxon>Aspergillaceae</taxon>
        <taxon>Aspergillus</taxon>
        <taxon>Aspergillus subgen. Aspergillus</taxon>
    </lineage>
</organism>
<gene>
    <name evidence="8" type="primary">MED17</name>
    <name evidence="10" type="ORF">SI65_08837</name>
</gene>
<dbReference type="Pfam" id="PF10156">
    <property type="entry name" value="Med17"/>
    <property type="match status" value="1"/>
</dbReference>
<evidence type="ECO:0000256" key="2">
    <source>
        <dbReference type="ARBA" id="ARBA00005635"/>
    </source>
</evidence>
<dbReference type="OrthoDB" id="5319830at2759"/>
<dbReference type="PANTHER" id="PTHR13114">
    <property type="entry name" value="MEDIATOR OF RNA POLYMERASE II TRANSCRIPTION SUBUNIT 17"/>
    <property type="match status" value="1"/>
</dbReference>
<evidence type="ECO:0000256" key="8">
    <source>
        <dbReference type="RuleBase" id="RU364140"/>
    </source>
</evidence>
<evidence type="ECO:0000256" key="6">
    <source>
        <dbReference type="ARBA" id="ARBA00023242"/>
    </source>
</evidence>
<keyword evidence="11" id="KW-1185">Reference proteome</keyword>
<feature type="compositionally biased region" description="Basic and acidic residues" evidence="9">
    <location>
        <begin position="55"/>
        <end position="66"/>
    </location>
</feature>
<dbReference type="GO" id="GO:0016592">
    <property type="term" value="C:mediator complex"/>
    <property type="evidence" value="ECO:0007669"/>
    <property type="project" value="InterPro"/>
</dbReference>
<keyword evidence="5 8" id="KW-0804">Transcription</keyword>
<comment type="function">
    <text evidence="8">Component of the Mediator complex, a coactivator involved in the regulated transcription of nearly all RNA polymerase II-dependent genes. Mediator functions as a bridge to convey information from gene-specific regulatory proteins to the basal RNA polymerase II transcription machinery. Mediator is recruited to promoters by direct interactions with regulatory proteins and serves as a scaffold for the assembly of a functional preinitiation complex with RNA polymerase II and the general transcription factors.</text>
</comment>
<evidence type="ECO:0000256" key="4">
    <source>
        <dbReference type="ARBA" id="ARBA00023015"/>
    </source>
</evidence>
<evidence type="ECO:0000313" key="11">
    <source>
        <dbReference type="Proteomes" id="UP000094569"/>
    </source>
</evidence>
<evidence type="ECO:0000256" key="1">
    <source>
        <dbReference type="ARBA" id="ARBA00004123"/>
    </source>
</evidence>
<sequence>MSSDDHGDSSTATDSFTIPLRPLIEKRDRPDTLPVEIAQINAQWGTFRGVNEDQLRAKIQEEKDKEGLEDEEEEGEKPAGEVDSAERLEQLYKRRAEITQFALQAQMETMFALDFVSLLLSKHAPRQAETSMSAFLRKAVPLGSLNSEIVNPPPKPESAAQDAKAVSRGWRLQSFDSAANKLLKSASRLETEVASETRYWSEVLAVKDKGWKVCRLPRERQALGVQYGFLEATPIFRDRGLASLRRADDGSLILDKGLVPSKSRRVRVRVKVNDRVTGCSKSTSSTADGEESIETRILQARDTVYEEELFHELVREARIMGSQGVTTRQNLIRFAVSEEQEIMLDLADTDLESSSEDTDVIDSHEDDVLADAIAHSTRILLCYAHRQNLRRRTQPPPPLSQKRRHTPEYQLLRPILAYLQHHSHVQWLESFIKDMYGVLKTAGVECDHTANLFLPVNPQRKNHSLPKVEALVQGFLVPLESTVSGSLITPQSPFRVRIRTSLVTPPFGTNYDISMTMPQHPGIQPPARVGLRDEAAAILTHFMMLDVVSAVSSYRPQPGADGHLTWQAAYPHHGELLTVSPTTGEHKKKMKVTLARGEMTLHVSHVRAADGTSTRSQTWKADPIAPQQPGLMEFVADVSME</sequence>
<comment type="subcellular location">
    <subcellularLocation>
        <location evidence="1 8">Nucleus</location>
    </subcellularLocation>
</comment>
<dbReference type="AlphaFoldDB" id="A0A1E3B3T4"/>
<dbReference type="VEuPathDB" id="FungiDB:SI65_08837"/>
<feature type="compositionally biased region" description="Basic and acidic residues" evidence="9">
    <location>
        <begin position="76"/>
        <end position="85"/>
    </location>
</feature>
<dbReference type="Gene3D" id="6.10.250.2620">
    <property type="match status" value="1"/>
</dbReference>
<evidence type="ECO:0000256" key="7">
    <source>
        <dbReference type="ARBA" id="ARBA00032014"/>
    </source>
</evidence>
<keyword evidence="8" id="KW-0010">Activator</keyword>
<comment type="caution">
    <text evidence="10">The sequence shown here is derived from an EMBL/GenBank/DDBJ whole genome shotgun (WGS) entry which is preliminary data.</text>
</comment>
<accession>A0A1E3B3T4</accession>
<dbReference type="EMBL" id="JXNT01000015">
    <property type="protein sequence ID" value="ODM15603.1"/>
    <property type="molecule type" value="Genomic_DNA"/>
</dbReference>
<keyword evidence="6 8" id="KW-0539">Nucleus</keyword>
<protein>
    <recommendedName>
        <fullName evidence="3 8">Mediator of RNA polymerase II transcription subunit 17</fullName>
    </recommendedName>
    <alternativeName>
        <fullName evidence="7 8">Mediator complex subunit 17</fullName>
    </alternativeName>
</protein>
<name>A0A1E3B3T4_ASPCR</name>